<protein>
    <submittedName>
        <fullName evidence="3">HupE/UreJ family protein</fullName>
    </submittedName>
</protein>
<evidence type="ECO:0000313" key="3">
    <source>
        <dbReference type="EMBL" id="MDC7716189.1"/>
    </source>
</evidence>
<feature type="transmembrane region" description="Helical" evidence="1">
    <location>
        <begin position="35"/>
        <end position="53"/>
    </location>
</feature>
<dbReference type="InterPro" id="IPR007038">
    <property type="entry name" value="HupE_UreJ"/>
</dbReference>
<feature type="chain" id="PRO_5045997284" evidence="2">
    <location>
        <begin position="20"/>
        <end position="189"/>
    </location>
</feature>
<evidence type="ECO:0000256" key="1">
    <source>
        <dbReference type="SAM" id="Phobius"/>
    </source>
</evidence>
<dbReference type="Pfam" id="PF04955">
    <property type="entry name" value="HupE_UreJ"/>
    <property type="match status" value="1"/>
</dbReference>
<gene>
    <name evidence="3" type="ORF">PQU95_02980</name>
</gene>
<name>A0ABT5IUD6_9NEIS</name>
<keyword evidence="1" id="KW-0472">Membrane</keyword>
<keyword evidence="2" id="KW-0732">Signal</keyword>
<evidence type="ECO:0000313" key="4">
    <source>
        <dbReference type="Proteomes" id="UP001219956"/>
    </source>
</evidence>
<dbReference type="EMBL" id="JAQQLF010000002">
    <property type="protein sequence ID" value="MDC7716189.1"/>
    <property type="molecule type" value="Genomic_DNA"/>
</dbReference>
<feature type="transmembrane region" description="Helical" evidence="1">
    <location>
        <begin position="168"/>
        <end position="187"/>
    </location>
</feature>
<feature type="transmembrane region" description="Helical" evidence="1">
    <location>
        <begin position="65"/>
        <end position="84"/>
    </location>
</feature>
<comment type="caution">
    <text evidence="3">The sequence shown here is derived from an EMBL/GenBank/DDBJ whole genome shotgun (WGS) entry which is preliminary data.</text>
</comment>
<feature type="transmembrane region" description="Helical" evidence="1">
    <location>
        <begin position="111"/>
        <end position="127"/>
    </location>
</feature>
<reference evidence="3 4" key="1">
    <citation type="submission" date="2023-01" db="EMBL/GenBank/DDBJ databases">
        <title>Novel species of the genus Vogesella isolated from rivers.</title>
        <authorList>
            <person name="Lu H."/>
        </authorList>
    </citation>
    <scope>NUCLEOTIDE SEQUENCE [LARGE SCALE GENOMIC DNA]</scope>
    <source>
        <strain evidence="3 4">DC21W</strain>
    </source>
</reference>
<keyword evidence="4" id="KW-1185">Reference proteome</keyword>
<keyword evidence="1" id="KW-0812">Transmembrane</keyword>
<dbReference type="Proteomes" id="UP001219956">
    <property type="component" value="Unassembled WGS sequence"/>
</dbReference>
<feature type="transmembrane region" description="Helical" evidence="1">
    <location>
        <begin position="90"/>
        <end position="106"/>
    </location>
</feature>
<dbReference type="RefSeq" id="WP_272750618.1">
    <property type="nucleotide sequence ID" value="NZ_JAQQLF010000002.1"/>
</dbReference>
<feature type="transmembrane region" description="Helical" evidence="1">
    <location>
        <begin position="139"/>
        <end position="159"/>
    </location>
</feature>
<proteinExistence type="predicted"/>
<feature type="signal peptide" evidence="2">
    <location>
        <begin position="1"/>
        <end position="19"/>
    </location>
</feature>
<accession>A0ABT5IUD6</accession>
<evidence type="ECO:0000256" key="2">
    <source>
        <dbReference type="SAM" id="SignalP"/>
    </source>
</evidence>
<dbReference type="PIRSF" id="PIRSF016919">
    <property type="entry name" value="HupE_UreJ"/>
    <property type="match status" value="1"/>
</dbReference>
<sequence>MRKPLLFILLAAAANLAQAHTGHGADGFAHGFGHPFSGLDHLLAMFAVGLWSAQLGGHARWQGPVLFVLMLAAGAALGVAGVALPWLESGIALSVLLSGLLVAALARPPRLLAMAAIAAFALYHGVAHGQEMRADASGAAYAAGFMLASALLHIAGVAVGQGTLRSAMLLRALGAAIAASGALLLVGTL</sequence>
<keyword evidence="1" id="KW-1133">Transmembrane helix</keyword>
<organism evidence="3 4">
    <name type="scientific">Vogesella aquatica</name>
    <dbReference type="NCBI Taxonomy" id="2984206"/>
    <lineage>
        <taxon>Bacteria</taxon>
        <taxon>Pseudomonadati</taxon>
        <taxon>Pseudomonadota</taxon>
        <taxon>Betaproteobacteria</taxon>
        <taxon>Neisseriales</taxon>
        <taxon>Chromobacteriaceae</taxon>
        <taxon>Vogesella</taxon>
    </lineage>
</organism>